<accession>A0A164ZJ71</accession>
<dbReference type="EMBL" id="LNRQ01000005">
    <property type="protein sequence ID" value="KZM96004.1"/>
    <property type="molecule type" value="Genomic_DNA"/>
</dbReference>
<dbReference type="AlphaFoldDB" id="A0A164ZJ71"/>
<evidence type="ECO:0000313" key="1">
    <source>
        <dbReference type="EMBL" id="KZM96004.1"/>
    </source>
</evidence>
<dbReference type="Gramene" id="KZM96004">
    <property type="protein sequence ID" value="KZM96004"/>
    <property type="gene ID" value="DCAR_019246"/>
</dbReference>
<sequence>MVYLIDASHGKSTCKSKSLKRSEPEPKIHTKLNNQFSKDYYFGQFKQQAEFHKTNQNSTYMP</sequence>
<proteinExistence type="predicted"/>
<organism evidence="1">
    <name type="scientific">Daucus carota subsp. sativus</name>
    <name type="common">Carrot</name>
    <dbReference type="NCBI Taxonomy" id="79200"/>
    <lineage>
        <taxon>Eukaryota</taxon>
        <taxon>Viridiplantae</taxon>
        <taxon>Streptophyta</taxon>
        <taxon>Embryophyta</taxon>
        <taxon>Tracheophyta</taxon>
        <taxon>Spermatophyta</taxon>
        <taxon>Magnoliopsida</taxon>
        <taxon>eudicotyledons</taxon>
        <taxon>Gunneridae</taxon>
        <taxon>Pentapetalae</taxon>
        <taxon>asterids</taxon>
        <taxon>campanulids</taxon>
        <taxon>Apiales</taxon>
        <taxon>Apiaceae</taxon>
        <taxon>Apioideae</taxon>
        <taxon>Scandiceae</taxon>
        <taxon>Daucinae</taxon>
        <taxon>Daucus</taxon>
        <taxon>Daucus sect. Daucus</taxon>
    </lineage>
</organism>
<protein>
    <submittedName>
        <fullName evidence="1">Uncharacterized protein</fullName>
    </submittedName>
</protein>
<name>A0A164ZJ71_DAUCS</name>
<gene>
    <name evidence="1" type="ORF">DCAR_019246</name>
</gene>
<comment type="caution">
    <text evidence="1">The sequence shown here is derived from an EMBL/GenBank/DDBJ whole genome shotgun (WGS) entry which is preliminary data.</text>
</comment>
<reference evidence="1" key="1">
    <citation type="journal article" date="2016" name="Nat. Genet.">
        <title>A high-quality carrot genome assembly provides new insights into carotenoid accumulation and asterid genome evolution.</title>
        <authorList>
            <person name="Iorizzo M."/>
            <person name="Ellison S."/>
            <person name="Senalik D."/>
            <person name="Zeng P."/>
            <person name="Satapoomin P."/>
            <person name="Huang J."/>
            <person name="Bowman M."/>
            <person name="Iovene M."/>
            <person name="Sanseverino W."/>
            <person name="Cavagnaro P."/>
            <person name="Yildiz M."/>
            <person name="Macko-Podgorni A."/>
            <person name="Moranska E."/>
            <person name="Grzebelus E."/>
            <person name="Grzebelus D."/>
            <person name="Ashrafi H."/>
            <person name="Zheng Z."/>
            <person name="Cheng S."/>
            <person name="Spooner D."/>
            <person name="Van Deynze A."/>
            <person name="Simon P."/>
        </authorList>
    </citation>
    <scope>NUCLEOTIDE SEQUENCE [LARGE SCALE GENOMIC DNA]</scope>
    <source>
        <tissue evidence="1">Leaf</tissue>
    </source>
</reference>